<dbReference type="Proteomes" id="UP000193685">
    <property type="component" value="Unassembled WGS sequence"/>
</dbReference>
<feature type="chain" id="PRO_5013164019" evidence="1">
    <location>
        <begin position="20"/>
        <end position="282"/>
    </location>
</feature>
<dbReference type="PANTHER" id="PTHR48100">
    <property type="entry name" value="BROAD-SPECIFICITY PHOSPHATASE YOR283W-RELATED"/>
    <property type="match status" value="1"/>
</dbReference>
<gene>
    <name evidence="2" type="ORF">BCR37DRAFT_378967</name>
</gene>
<name>A0A1Y2FIF2_PROLT</name>
<evidence type="ECO:0000256" key="1">
    <source>
        <dbReference type="SAM" id="SignalP"/>
    </source>
</evidence>
<dbReference type="PANTHER" id="PTHR48100:SF1">
    <property type="entry name" value="HISTIDINE PHOSPHATASE FAMILY PROTEIN-RELATED"/>
    <property type="match status" value="1"/>
</dbReference>
<evidence type="ECO:0000313" key="2">
    <source>
        <dbReference type="EMBL" id="ORY83026.1"/>
    </source>
</evidence>
<organism evidence="2 3">
    <name type="scientific">Protomyces lactucae-debilis</name>
    <dbReference type="NCBI Taxonomy" id="2754530"/>
    <lineage>
        <taxon>Eukaryota</taxon>
        <taxon>Fungi</taxon>
        <taxon>Dikarya</taxon>
        <taxon>Ascomycota</taxon>
        <taxon>Taphrinomycotina</taxon>
        <taxon>Taphrinomycetes</taxon>
        <taxon>Taphrinales</taxon>
        <taxon>Protomycetaceae</taxon>
        <taxon>Protomyces</taxon>
    </lineage>
</organism>
<dbReference type="OMA" id="NWVDARL"/>
<dbReference type="GO" id="GO:0005737">
    <property type="term" value="C:cytoplasm"/>
    <property type="evidence" value="ECO:0007669"/>
    <property type="project" value="TreeGrafter"/>
</dbReference>
<accession>A0A1Y2FIF2</accession>
<dbReference type="AlphaFoldDB" id="A0A1Y2FIF2"/>
<dbReference type="GeneID" id="63785756"/>
<evidence type="ECO:0000313" key="3">
    <source>
        <dbReference type="Proteomes" id="UP000193685"/>
    </source>
</evidence>
<dbReference type="InterPro" id="IPR029033">
    <property type="entry name" value="His_PPase_superfam"/>
</dbReference>
<dbReference type="InterPro" id="IPR013078">
    <property type="entry name" value="His_Pase_superF_clade-1"/>
</dbReference>
<keyword evidence="1" id="KW-0732">Signal</keyword>
<protein>
    <submittedName>
        <fullName evidence="2">Histidine phosphatase superfamily</fullName>
    </submittedName>
</protein>
<dbReference type="OrthoDB" id="496981at2759"/>
<proteinExistence type="predicted"/>
<dbReference type="Gene3D" id="3.40.50.1240">
    <property type="entry name" value="Phosphoglycerate mutase-like"/>
    <property type="match status" value="1"/>
</dbReference>
<dbReference type="EMBL" id="MCFI01000008">
    <property type="protein sequence ID" value="ORY83026.1"/>
    <property type="molecule type" value="Genomic_DNA"/>
</dbReference>
<feature type="signal peptide" evidence="1">
    <location>
        <begin position="1"/>
        <end position="19"/>
    </location>
</feature>
<dbReference type="InterPro" id="IPR050275">
    <property type="entry name" value="PGM_Phosphatase"/>
</dbReference>
<reference evidence="2 3" key="1">
    <citation type="submission" date="2016-07" db="EMBL/GenBank/DDBJ databases">
        <title>Pervasive Adenine N6-methylation of Active Genes in Fungi.</title>
        <authorList>
            <consortium name="DOE Joint Genome Institute"/>
            <person name="Mondo S.J."/>
            <person name="Dannebaum R.O."/>
            <person name="Kuo R.C."/>
            <person name="Labutti K."/>
            <person name="Haridas S."/>
            <person name="Kuo A."/>
            <person name="Salamov A."/>
            <person name="Ahrendt S.R."/>
            <person name="Lipzen A."/>
            <person name="Sullivan W."/>
            <person name="Andreopoulos W.B."/>
            <person name="Clum A."/>
            <person name="Lindquist E."/>
            <person name="Daum C."/>
            <person name="Ramamoorthy G.K."/>
            <person name="Gryganskyi A."/>
            <person name="Culley D."/>
            <person name="Magnuson J.K."/>
            <person name="James T.Y."/>
            <person name="O'Malley M.A."/>
            <person name="Stajich J.E."/>
            <person name="Spatafora J.W."/>
            <person name="Visel A."/>
            <person name="Grigoriev I.V."/>
        </authorList>
    </citation>
    <scope>NUCLEOTIDE SEQUENCE [LARGE SCALE GENOMIC DNA]</scope>
    <source>
        <strain evidence="2 3">12-1054</strain>
    </source>
</reference>
<dbReference type="SMART" id="SM00855">
    <property type="entry name" value="PGAM"/>
    <property type="match status" value="1"/>
</dbReference>
<dbReference type="CDD" id="cd07067">
    <property type="entry name" value="HP_PGM_like"/>
    <property type="match status" value="1"/>
</dbReference>
<dbReference type="SUPFAM" id="SSF53254">
    <property type="entry name" value="Phosphoglycerate mutase-like"/>
    <property type="match status" value="1"/>
</dbReference>
<dbReference type="GO" id="GO:0016791">
    <property type="term" value="F:phosphatase activity"/>
    <property type="evidence" value="ECO:0007669"/>
    <property type="project" value="TreeGrafter"/>
</dbReference>
<keyword evidence="3" id="KW-1185">Reference proteome</keyword>
<sequence>MPSARYLLLVVSLFYYSVAHPLQRTFTATSKCSLRSNLTDAFFTGNSSAAQFGLREASTWMSLLAKLSAEESSSGQPHRLVLLGRHGQGYHNVAEAKYGTKAWDDYWSKQNGSGDGLVWGPDAKLTEHGKKQAARLHCRLTHEGPGIGAWYASPLSRALETSSILSDKHNTTILEDLREVSGVHTCDMRSTKSQISSRFPWALATGLTEADETWQSDIRESDKHVQARADGVARMLLSHSAQVISATTHSGFIRNFLKAVNHRETPIDTAGLIPLVLTYDCL</sequence>
<dbReference type="Pfam" id="PF00300">
    <property type="entry name" value="His_Phos_1"/>
    <property type="match status" value="1"/>
</dbReference>
<dbReference type="RefSeq" id="XP_040725607.1">
    <property type="nucleotide sequence ID" value="XM_040869157.1"/>
</dbReference>
<comment type="caution">
    <text evidence="2">The sequence shown here is derived from an EMBL/GenBank/DDBJ whole genome shotgun (WGS) entry which is preliminary data.</text>
</comment>